<evidence type="ECO:0000313" key="2">
    <source>
        <dbReference type="EMBL" id="GJE99884.1"/>
    </source>
</evidence>
<dbReference type="Proteomes" id="UP000703269">
    <property type="component" value="Unassembled WGS sequence"/>
</dbReference>
<dbReference type="InterPro" id="IPR022742">
    <property type="entry name" value="Hydrolase_4"/>
</dbReference>
<dbReference type="InterPro" id="IPR051044">
    <property type="entry name" value="MAG_DAG_Lipase"/>
</dbReference>
<evidence type="ECO:0000259" key="1">
    <source>
        <dbReference type="Pfam" id="PF12146"/>
    </source>
</evidence>
<dbReference type="Gene3D" id="3.40.50.1820">
    <property type="entry name" value="alpha/beta hydrolase"/>
    <property type="match status" value="1"/>
</dbReference>
<gene>
    <name evidence="2" type="ORF">PsYK624_161580</name>
</gene>
<keyword evidence="3" id="KW-1185">Reference proteome</keyword>
<proteinExistence type="predicted"/>
<accession>A0A9P3GSX5</accession>
<feature type="domain" description="Serine aminopeptidase S33" evidence="1">
    <location>
        <begin position="26"/>
        <end position="278"/>
    </location>
</feature>
<dbReference type="Pfam" id="PF12146">
    <property type="entry name" value="Hydrolase_4"/>
    <property type="match status" value="1"/>
</dbReference>
<protein>
    <submittedName>
        <fullName evidence="2">Lysophospholipase</fullName>
    </submittedName>
</protein>
<reference evidence="2 3" key="1">
    <citation type="submission" date="2021-08" db="EMBL/GenBank/DDBJ databases">
        <title>Draft Genome Sequence of Phanerochaete sordida strain YK-624.</title>
        <authorList>
            <person name="Mori T."/>
            <person name="Dohra H."/>
            <person name="Suzuki T."/>
            <person name="Kawagishi H."/>
            <person name="Hirai H."/>
        </authorList>
    </citation>
    <scope>NUCLEOTIDE SEQUENCE [LARGE SCALE GENOMIC DNA]</scope>
    <source>
        <strain evidence="2 3">YK-624</strain>
    </source>
</reference>
<name>A0A9P3GSX5_9APHY</name>
<evidence type="ECO:0000313" key="3">
    <source>
        <dbReference type="Proteomes" id="UP000703269"/>
    </source>
</evidence>
<dbReference type="SUPFAM" id="SSF53474">
    <property type="entry name" value="alpha/beta-Hydrolases"/>
    <property type="match status" value="1"/>
</dbReference>
<sequence>MPSYTDAWLPGPDGTQFYTCTWAAPSPRAATLFLHGFADHAARYDAVHARWAARGVAVFAYDQRGFGRTALDAAHASAGAAYGRTGTRQEQADIAFWLRHVQARWPGLPVFLMGYSAGGASAITFVSTVPPAPEVAQLAGVLCAAPLITLVHPPAGLVRAAGSLASRLLPNITIPAVVPVERFTRDKAEVEAMRTDPWRRAEGSLRAVDDMLNRGIANLTTDWKNWPQNLPILIVHSEDDPVNAPDSSKVFYERLSGAVDKKLVMISGSLHDMYHESDGVPERVTEEYVSWIEAHLAK</sequence>
<dbReference type="EMBL" id="BPQB01000124">
    <property type="protein sequence ID" value="GJE99884.1"/>
    <property type="molecule type" value="Genomic_DNA"/>
</dbReference>
<dbReference type="OrthoDB" id="10249433at2759"/>
<dbReference type="InterPro" id="IPR029058">
    <property type="entry name" value="AB_hydrolase_fold"/>
</dbReference>
<dbReference type="PANTHER" id="PTHR11614">
    <property type="entry name" value="PHOSPHOLIPASE-RELATED"/>
    <property type="match status" value="1"/>
</dbReference>
<comment type="caution">
    <text evidence="2">The sequence shown here is derived from an EMBL/GenBank/DDBJ whole genome shotgun (WGS) entry which is preliminary data.</text>
</comment>
<organism evidence="2 3">
    <name type="scientific">Phanerochaete sordida</name>
    <dbReference type="NCBI Taxonomy" id="48140"/>
    <lineage>
        <taxon>Eukaryota</taxon>
        <taxon>Fungi</taxon>
        <taxon>Dikarya</taxon>
        <taxon>Basidiomycota</taxon>
        <taxon>Agaricomycotina</taxon>
        <taxon>Agaricomycetes</taxon>
        <taxon>Polyporales</taxon>
        <taxon>Phanerochaetaceae</taxon>
        <taxon>Phanerochaete</taxon>
    </lineage>
</organism>
<dbReference type="AlphaFoldDB" id="A0A9P3GSX5"/>